<dbReference type="GO" id="GO:0016020">
    <property type="term" value="C:membrane"/>
    <property type="evidence" value="ECO:0007669"/>
    <property type="project" value="TreeGrafter"/>
</dbReference>
<keyword evidence="4" id="KW-1185">Reference proteome</keyword>
<dbReference type="InterPro" id="IPR000073">
    <property type="entry name" value="AB_hydrolase_1"/>
</dbReference>
<dbReference type="Proteomes" id="UP001515480">
    <property type="component" value="Unassembled WGS sequence"/>
</dbReference>
<organism evidence="3 4">
    <name type="scientific">Prymnesium parvum</name>
    <name type="common">Toxic golden alga</name>
    <dbReference type="NCBI Taxonomy" id="97485"/>
    <lineage>
        <taxon>Eukaryota</taxon>
        <taxon>Haptista</taxon>
        <taxon>Haptophyta</taxon>
        <taxon>Prymnesiophyceae</taxon>
        <taxon>Prymnesiales</taxon>
        <taxon>Prymnesiaceae</taxon>
        <taxon>Prymnesium</taxon>
    </lineage>
</organism>
<reference evidence="3 4" key="1">
    <citation type="journal article" date="2024" name="Science">
        <title>Giant polyketide synthase enzymes in the biosynthesis of giant marine polyether toxins.</title>
        <authorList>
            <person name="Fallon T.R."/>
            <person name="Shende V.V."/>
            <person name="Wierzbicki I.H."/>
            <person name="Pendleton A.L."/>
            <person name="Watervoot N.F."/>
            <person name="Auber R.P."/>
            <person name="Gonzalez D.J."/>
            <person name="Wisecaver J.H."/>
            <person name="Moore B.S."/>
        </authorList>
    </citation>
    <scope>NUCLEOTIDE SEQUENCE [LARGE SCALE GENOMIC DNA]</scope>
    <source>
        <strain evidence="3 4">12B1</strain>
    </source>
</reference>
<feature type="signal peptide" evidence="1">
    <location>
        <begin position="1"/>
        <end position="22"/>
    </location>
</feature>
<evidence type="ECO:0000313" key="4">
    <source>
        <dbReference type="Proteomes" id="UP001515480"/>
    </source>
</evidence>
<feature type="domain" description="AB hydrolase-1" evidence="2">
    <location>
        <begin position="100"/>
        <end position="282"/>
    </location>
</feature>
<sequence length="309" mass="32712">MIASRRLVSNLAAACLACRWLGSPPPSVAWCGEPYPPYAYTLPWFEFNAGTPSLPISMRVVGDNRPEATKHLSPLLVLPSPSLSYEYLETLEALAVSERRIAFATLSAGGEGLDALGLQAAAAVARLEARRVHVLGHGLGAAVALSLYRQQPDRLASLVLASPLAALADATPAARPELARRASPLLSTLAAPQGRPCVTAERERANANSAIALPATPPRLSASGGDGLLAEVRCPVLVTRGAADVSSEETASQILKSVPGARVLCFQDSASLPHIEEKKRYNEELLAFLDEVDGVRTRRASINDAQFPK</sequence>
<keyword evidence="1" id="KW-0732">Signal</keyword>
<dbReference type="Gene3D" id="3.40.50.1820">
    <property type="entry name" value="alpha/beta hydrolase"/>
    <property type="match status" value="1"/>
</dbReference>
<dbReference type="EMBL" id="JBGBPQ010000014">
    <property type="protein sequence ID" value="KAL1510969.1"/>
    <property type="molecule type" value="Genomic_DNA"/>
</dbReference>
<dbReference type="PANTHER" id="PTHR43798:SF33">
    <property type="entry name" value="HYDROLASE, PUTATIVE (AFU_ORTHOLOGUE AFUA_2G14860)-RELATED"/>
    <property type="match status" value="1"/>
</dbReference>
<protein>
    <recommendedName>
        <fullName evidence="2">AB hydrolase-1 domain-containing protein</fullName>
    </recommendedName>
</protein>
<dbReference type="InterPro" id="IPR029058">
    <property type="entry name" value="AB_hydrolase_fold"/>
</dbReference>
<evidence type="ECO:0000259" key="2">
    <source>
        <dbReference type="Pfam" id="PF12697"/>
    </source>
</evidence>
<evidence type="ECO:0000256" key="1">
    <source>
        <dbReference type="SAM" id="SignalP"/>
    </source>
</evidence>
<feature type="chain" id="PRO_5044279130" description="AB hydrolase-1 domain-containing protein" evidence="1">
    <location>
        <begin position="23"/>
        <end position="309"/>
    </location>
</feature>
<evidence type="ECO:0000313" key="3">
    <source>
        <dbReference type="EMBL" id="KAL1510969.1"/>
    </source>
</evidence>
<comment type="caution">
    <text evidence="3">The sequence shown here is derived from an EMBL/GenBank/DDBJ whole genome shotgun (WGS) entry which is preliminary data.</text>
</comment>
<dbReference type="SUPFAM" id="SSF53474">
    <property type="entry name" value="alpha/beta-Hydrolases"/>
    <property type="match status" value="1"/>
</dbReference>
<dbReference type="AlphaFoldDB" id="A0AB34J0T1"/>
<dbReference type="Pfam" id="PF12697">
    <property type="entry name" value="Abhydrolase_6"/>
    <property type="match status" value="1"/>
</dbReference>
<proteinExistence type="predicted"/>
<accession>A0AB34J0T1</accession>
<dbReference type="InterPro" id="IPR050266">
    <property type="entry name" value="AB_hydrolase_sf"/>
</dbReference>
<dbReference type="PANTHER" id="PTHR43798">
    <property type="entry name" value="MONOACYLGLYCEROL LIPASE"/>
    <property type="match status" value="1"/>
</dbReference>
<gene>
    <name evidence="3" type="ORF">AB1Y20_005794</name>
</gene>
<name>A0AB34J0T1_PRYPA</name>